<evidence type="ECO:0000313" key="6">
    <source>
        <dbReference type="EMBL" id="KAH7208466.1"/>
    </source>
</evidence>
<organism evidence="6 7">
    <name type="scientific">Fusarium redolens</name>
    <dbReference type="NCBI Taxonomy" id="48865"/>
    <lineage>
        <taxon>Eukaryota</taxon>
        <taxon>Fungi</taxon>
        <taxon>Dikarya</taxon>
        <taxon>Ascomycota</taxon>
        <taxon>Pezizomycotina</taxon>
        <taxon>Sordariomycetes</taxon>
        <taxon>Hypocreomycetidae</taxon>
        <taxon>Hypocreales</taxon>
        <taxon>Nectriaceae</taxon>
        <taxon>Fusarium</taxon>
        <taxon>Fusarium redolens species complex</taxon>
    </lineage>
</organism>
<evidence type="ECO:0000313" key="7">
    <source>
        <dbReference type="Proteomes" id="UP000720189"/>
    </source>
</evidence>
<dbReference type="AlphaFoldDB" id="A0A9P9JQ83"/>
<feature type="active site" description="Proton acceptor" evidence="4">
    <location>
        <position position="148"/>
    </location>
</feature>
<dbReference type="InterPro" id="IPR026590">
    <property type="entry name" value="Ssirtuin_cat_dom"/>
</dbReference>
<dbReference type="InterPro" id="IPR003000">
    <property type="entry name" value="Sirtuin"/>
</dbReference>
<keyword evidence="4" id="KW-0479">Metal-binding</keyword>
<gene>
    <name evidence="6" type="ORF">BKA55DRAFT_529536</name>
</gene>
<dbReference type="Gene3D" id="3.40.50.1220">
    <property type="entry name" value="TPP-binding domain"/>
    <property type="match status" value="1"/>
</dbReference>
<name>A0A9P9JQ83_FUSRE</name>
<dbReference type="Proteomes" id="UP000720189">
    <property type="component" value="Unassembled WGS sequence"/>
</dbReference>
<keyword evidence="4" id="KW-0862">Zinc</keyword>
<dbReference type="PROSITE" id="PS50305">
    <property type="entry name" value="SIRTUIN"/>
    <property type="match status" value="1"/>
</dbReference>
<dbReference type="GO" id="GO:0031934">
    <property type="term" value="C:mating-type region heterochromatin"/>
    <property type="evidence" value="ECO:0007669"/>
    <property type="project" value="TreeGrafter"/>
</dbReference>
<dbReference type="GeneID" id="70219039"/>
<dbReference type="PANTHER" id="PTHR11085:SF15">
    <property type="entry name" value="NAD-DEPENDENT HISTONE DEACETYLASE HST4"/>
    <property type="match status" value="1"/>
</dbReference>
<dbReference type="GO" id="GO:0031508">
    <property type="term" value="P:pericentric heterochromatin formation"/>
    <property type="evidence" value="ECO:0007669"/>
    <property type="project" value="TreeGrafter"/>
</dbReference>
<dbReference type="InterPro" id="IPR050134">
    <property type="entry name" value="NAD-dep_sirtuin_deacylases"/>
</dbReference>
<accession>A0A9P9JQ83</accession>
<dbReference type="InterPro" id="IPR026591">
    <property type="entry name" value="Sirtuin_cat_small_dom_sf"/>
</dbReference>
<dbReference type="GO" id="GO:0046872">
    <property type="term" value="F:metal ion binding"/>
    <property type="evidence" value="ECO:0007669"/>
    <property type="project" value="UniProtKB-KW"/>
</dbReference>
<keyword evidence="2" id="KW-0808">Transferase</keyword>
<comment type="similarity">
    <text evidence="1">Belongs to the sirtuin family. Class I subfamily.</text>
</comment>
<keyword evidence="3" id="KW-0520">NAD</keyword>
<dbReference type="GO" id="GO:0070403">
    <property type="term" value="F:NAD+ binding"/>
    <property type="evidence" value="ECO:0007669"/>
    <property type="project" value="InterPro"/>
</dbReference>
<sequence length="307" mass="34499">MSESHQSNDDLQLLFQELRKKTKIVIVAGAGISEAAGIPEFRTRLNAAEGKDNLERCKYITKDMLDAFAFSDDQKTKQFMVMTRELSQTFSSARPTAFHHFIAHLAKRGQIRRLYIQNIDDIDIKIHPLATEVPLSLKGPWPNTIQLHGSLSKVCCSKCSHIDDFRQTDFQGHQMPSCNQCQAYSEARSSRGMRSLSIGKLRPRISLYSEQPWDADAVGRVSVADVRASPDAVVVVGTALKVHGTAKLVQELCRATHSRRQGICIWLNIDCPPTGSNMKKCWDFVVLSRCDTFARLYGIKEEPVITF</sequence>
<evidence type="ECO:0000259" key="5">
    <source>
        <dbReference type="PROSITE" id="PS50305"/>
    </source>
</evidence>
<protein>
    <submittedName>
        <fullName evidence="6">DHS-like NAD/FAD-binding domain-containing protein</fullName>
    </submittedName>
</protein>
<reference evidence="6" key="1">
    <citation type="journal article" date="2021" name="Nat. Commun.">
        <title>Genetic determinants of endophytism in the Arabidopsis root mycobiome.</title>
        <authorList>
            <person name="Mesny F."/>
            <person name="Miyauchi S."/>
            <person name="Thiergart T."/>
            <person name="Pickel B."/>
            <person name="Atanasova L."/>
            <person name="Karlsson M."/>
            <person name="Huettel B."/>
            <person name="Barry K.W."/>
            <person name="Haridas S."/>
            <person name="Chen C."/>
            <person name="Bauer D."/>
            <person name="Andreopoulos W."/>
            <person name="Pangilinan J."/>
            <person name="LaButti K."/>
            <person name="Riley R."/>
            <person name="Lipzen A."/>
            <person name="Clum A."/>
            <person name="Drula E."/>
            <person name="Henrissat B."/>
            <person name="Kohler A."/>
            <person name="Grigoriev I.V."/>
            <person name="Martin F.M."/>
            <person name="Hacquard S."/>
        </authorList>
    </citation>
    <scope>NUCLEOTIDE SEQUENCE</scope>
    <source>
        <strain evidence="6">MPI-CAGE-AT-0023</strain>
    </source>
</reference>
<feature type="binding site" evidence="4">
    <location>
        <position position="181"/>
    </location>
    <ligand>
        <name>Zn(2+)</name>
        <dbReference type="ChEBI" id="CHEBI:29105"/>
    </ligand>
</feature>
<dbReference type="Gene3D" id="3.30.1600.10">
    <property type="entry name" value="SIR2/SIRT2 'Small Domain"/>
    <property type="match status" value="1"/>
</dbReference>
<comment type="caution">
    <text evidence="6">The sequence shown here is derived from an EMBL/GenBank/DDBJ whole genome shotgun (WGS) entry which is preliminary data.</text>
</comment>
<feature type="domain" description="Deacetylase sirtuin-type" evidence="5">
    <location>
        <begin position="4"/>
        <end position="307"/>
    </location>
</feature>
<dbReference type="OrthoDB" id="2919105at2759"/>
<dbReference type="EMBL" id="JAGMUX010000033">
    <property type="protein sequence ID" value="KAH7208466.1"/>
    <property type="molecule type" value="Genomic_DNA"/>
</dbReference>
<dbReference type="GO" id="GO:0017136">
    <property type="term" value="F:histone deacetylase activity, NAD-dependent"/>
    <property type="evidence" value="ECO:0007669"/>
    <property type="project" value="TreeGrafter"/>
</dbReference>
<evidence type="ECO:0000256" key="2">
    <source>
        <dbReference type="ARBA" id="ARBA00022679"/>
    </source>
</evidence>
<feature type="binding site" evidence="4">
    <location>
        <position position="156"/>
    </location>
    <ligand>
        <name>Zn(2+)</name>
        <dbReference type="ChEBI" id="CHEBI:29105"/>
    </ligand>
</feature>
<keyword evidence="7" id="KW-1185">Reference proteome</keyword>
<dbReference type="RefSeq" id="XP_046041369.1">
    <property type="nucleotide sequence ID" value="XM_046189085.1"/>
</dbReference>
<proteinExistence type="inferred from homology"/>
<evidence type="ECO:0000256" key="1">
    <source>
        <dbReference type="ARBA" id="ARBA00006924"/>
    </source>
</evidence>
<dbReference type="InterPro" id="IPR029035">
    <property type="entry name" value="DHS-like_NAD/FAD-binding_dom"/>
</dbReference>
<dbReference type="PANTHER" id="PTHR11085">
    <property type="entry name" value="NAD-DEPENDENT PROTEIN DEACYLASE SIRTUIN-5, MITOCHONDRIAL-RELATED"/>
    <property type="match status" value="1"/>
</dbReference>
<feature type="binding site" evidence="4">
    <location>
        <position position="178"/>
    </location>
    <ligand>
        <name>Zn(2+)</name>
        <dbReference type="ChEBI" id="CHEBI:29105"/>
    </ligand>
</feature>
<feature type="binding site" evidence="4">
    <location>
        <position position="159"/>
    </location>
    <ligand>
        <name>Zn(2+)</name>
        <dbReference type="ChEBI" id="CHEBI:29105"/>
    </ligand>
</feature>
<dbReference type="GO" id="GO:0005634">
    <property type="term" value="C:nucleus"/>
    <property type="evidence" value="ECO:0007669"/>
    <property type="project" value="TreeGrafter"/>
</dbReference>
<dbReference type="SUPFAM" id="SSF52467">
    <property type="entry name" value="DHS-like NAD/FAD-binding domain"/>
    <property type="match status" value="1"/>
</dbReference>
<evidence type="ECO:0000256" key="3">
    <source>
        <dbReference type="ARBA" id="ARBA00023027"/>
    </source>
</evidence>
<dbReference type="Pfam" id="PF02146">
    <property type="entry name" value="SIR2"/>
    <property type="match status" value="1"/>
</dbReference>
<dbReference type="GO" id="GO:0000122">
    <property type="term" value="P:negative regulation of transcription by RNA polymerase II"/>
    <property type="evidence" value="ECO:0007669"/>
    <property type="project" value="TreeGrafter"/>
</dbReference>
<dbReference type="GO" id="GO:1990414">
    <property type="term" value="P:replication-born double-strand break repair via sister chromatid exchange"/>
    <property type="evidence" value="ECO:0007669"/>
    <property type="project" value="TreeGrafter"/>
</dbReference>
<dbReference type="GO" id="GO:0006282">
    <property type="term" value="P:regulation of DNA repair"/>
    <property type="evidence" value="ECO:0007669"/>
    <property type="project" value="TreeGrafter"/>
</dbReference>
<evidence type="ECO:0000256" key="4">
    <source>
        <dbReference type="PROSITE-ProRule" id="PRU00236"/>
    </source>
</evidence>